<dbReference type="EMBL" id="CP043875">
    <property type="protein sequence ID" value="WOF16108.1"/>
    <property type="molecule type" value="Genomic_DNA"/>
</dbReference>
<dbReference type="Proteomes" id="UP001301797">
    <property type="component" value="Chromosome"/>
</dbReference>
<comment type="subcellular location">
    <subcellularLocation>
        <location evidence="1">Cell membrane</location>
        <topology evidence="1">Multi-pass membrane protein</topology>
    </subcellularLocation>
</comment>
<keyword evidence="4 7" id="KW-0812">Transmembrane</keyword>
<reference evidence="10 11" key="1">
    <citation type="submission" date="2019-09" db="EMBL/GenBank/DDBJ databases">
        <title>The complete genome of Methanoplanus sp. FWC-SCC4.</title>
        <authorList>
            <person name="Chen S.-C."/>
            <person name="Zhou Y.-Z."/>
            <person name="Lai M.-C."/>
        </authorList>
    </citation>
    <scope>NUCLEOTIDE SEQUENCE [LARGE SCALE GENOMIC DNA]</scope>
    <source>
        <strain evidence="10 11">FWC-SCC4</strain>
    </source>
</reference>
<dbReference type="InterPro" id="IPR011014">
    <property type="entry name" value="MscS_channel_TM-2"/>
</dbReference>
<keyword evidence="11" id="KW-1185">Reference proteome</keyword>
<comment type="similarity">
    <text evidence="2">Belongs to the MscS (TC 1.A.23) family.</text>
</comment>
<evidence type="ECO:0000259" key="8">
    <source>
        <dbReference type="Pfam" id="PF00924"/>
    </source>
</evidence>
<feature type="domain" description="Mechanosensitive ion channel MscS C-terminal" evidence="9">
    <location>
        <begin position="184"/>
        <end position="265"/>
    </location>
</feature>
<dbReference type="AlphaFoldDB" id="A0AA97I2Z0"/>
<dbReference type="SUPFAM" id="SSF82861">
    <property type="entry name" value="Mechanosensitive channel protein MscS (YggB), transmembrane region"/>
    <property type="match status" value="1"/>
</dbReference>
<dbReference type="InterPro" id="IPR006685">
    <property type="entry name" value="MscS_channel_2nd"/>
</dbReference>
<keyword evidence="5 7" id="KW-1133">Transmembrane helix</keyword>
<dbReference type="SUPFAM" id="SSF50182">
    <property type="entry name" value="Sm-like ribonucleoproteins"/>
    <property type="match status" value="1"/>
</dbReference>
<proteinExistence type="inferred from homology"/>
<dbReference type="Gene3D" id="2.30.30.60">
    <property type="match status" value="1"/>
</dbReference>
<accession>A0AA97I2Z0</accession>
<evidence type="ECO:0000256" key="7">
    <source>
        <dbReference type="SAM" id="Phobius"/>
    </source>
</evidence>
<dbReference type="Pfam" id="PF21082">
    <property type="entry name" value="MS_channel_3rd"/>
    <property type="match status" value="1"/>
</dbReference>
<dbReference type="PANTHER" id="PTHR30221:SF20">
    <property type="entry name" value="SMALL-CONDUCTANCE MECHANOSENSITIVE CHANNEL"/>
    <property type="match status" value="1"/>
</dbReference>
<feature type="transmembrane region" description="Helical" evidence="7">
    <location>
        <begin position="68"/>
        <end position="87"/>
    </location>
</feature>
<dbReference type="PANTHER" id="PTHR30221">
    <property type="entry name" value="SMALL-CONDUCTANCE MECHANOSENSITIVE CHANNEL"/>
    <property type="match status" value="1"/>
</dbReference>
<feature type="transmembrane region" description="Helical" evidence="7">
    <location>
        <begin position="24"/>
        <end position="47"/>
    </location>
</feature>
<evidence type="ECO:0000256" key="4">
    <source>
        <dbReference type="ARBA" id="ARBA00022692"/>
    </source>
</evidence>
<evidence type="ECO:0000256" key="6">
    <source>
        <dbReference type="ARBA" id="ARBA00023136"/>
    </source>
</evidence>
<dbReference type="KEGG" id="mefw:F1737_05005"/>
<evidence type="ECO:0000313" key="11">
    <source>
        <dbReference type="Proteomes" id="UP001301797"/>
    </source>
</evidence>
<dbReference type="GO" id="GO:0008381">
    <property type="term" value="F:mechanosensitive monoatomic ion channel activity"/>
    <property type="evidence" value="ECO:0007669"/>
    <property type="project" value="InterPro"/>
</dbReference>
<dbReference type="Pfam" id="PF00924">
    <property type="entry name" value="MS_channel_2nd"/>
    <property type="match status" value="1"/>
</dbReference>
<name>A0AA97I2Z0_9EURY</name>
<dbReference type="InterPro" id="IPR011066">
    <property type="entry name" value="MscS_channel_C_sf"/>
</dbReference>
<evidence type="ECO:0000256" key="1">
    <source>
        <dbReference type="ARBA" id="ARBA00004651"/>
    </source>
</evidence>
<protein>
    <submittedName>
        <fullName evidence="10">Mechanosensitive ion channel family protein</fullName>
    </submittedName>
</protein>
<keyword evidence="6 7" id="KW-0472">Membrane</keyword>
<evidence type="ECO:0000256" key="5">
    <source>
        <dbReference type="ARBA" id="ARBA00022989"/>
    </source>
</evidence>
<dbReference type="GO" id="GO:0005886">
    <property type="term" value="C:plasma membrane"/>
    <property type="evidence" value="ECO:0007669"/>
    <property type="project" value="UniProtKB-SubCell"/>
</dbReference>
<dbReference type="GeneID" id="85229512"/>
<organism evidence="10 11">
    <name type="scientific">Methanochimaera problematica</name>
    <dbReference type="NCBI Taxonomy" id="2609417"/>
    <lineage>
        <taxon>Archaea</taxon>
        <taxon>Methanobacteriati</taxon>
        <taxon>Methanobacteriota</taxon>
        <taxon>Stenosarchaea group</taxon>
        <taxon>Methanomicrobia</taxon>
        <taxon>Methanomicrobiales</taxon>
        <taxon>Methanomicrobiaceae</taxon>
        <taxon>Methanochimaera</taxon>
    </lineage>
</organism>
<dbReference type="InterPro" id="IPR045275">
    <property type="entry name" value="MscS_archaea/bacteria_type"/>
</dbReference>
<dbReference type="InterPro" id="IPR049278">
    <property type="entry name" value="MS_channel_C"/>
</dbReference>
<feature type="transmembrane region" description="Helical" evidence="7">
    <location>
        <begin position="93"/>
        <end position="123"/>
    </location>
</feature>
<dbReference type="InterPro" id="IPR010920">
    <property type="entry name" value="LSM_dom_sf"/>
</dbReference>
<feature type="domain" description="Mechanosensitive ion channel MscS" evidence="8">
    <location>
        <begin position="111"/>
        <end position="176"/>
    </location>
</feature>
<evidence type="ECO:0000313" key="10">
    <source>
        <dbReference type="EMBL" id="WOF16108.1"/>
    </source>
</evidence>
<evidence type="ECO:0000256" key="3">
    <source>
        <dbReference type="ARBA" id="ARBA00022475"/>
    </source>
</evidence>
<dbReference type="SUPFAM" id="SSF82689">
    <property type="entry name" value="Mechanosensitive channel protein MscS (YggB), C-terminal domain"/>
    <property type="match status" value="1"/>
</dbReference>
<evidence type="ECO:0000256" key="2">
    <source>
        <dbReference type="ARBA" id="ARBA00008017"/>
    </source>
</evidence>
<sequence>MDTSDINTSEISKYFTQSLGTTSISIYDIASFIVIICATFLIARIVTNSLTKTLKEKLDDNELNLIRKILFYGIVITGFLVALPNIISDVSGLLLAGGVFSIIIGFASQSTVSNLVSGLFLIIEHPIKVGDKIVIEDEMGYVDDIRILSTIIRTYEGKFVRFPNEKVFNSKIINYVTNVAIRFEYTVNISYQDNGDKAVQVIKDVIEKEPYILKNPAPYTWIKNLGDNGVDIVARMWAPSWDYWNTEIVLLLKIKDALESEGIEIPFPQRVVWFAEDDPKKCPDLNIPLSKELQ</sequence>
<keyword evidence="3" id="KW-1003">Cell membrane</keyword>
<evidence type="ECO:0000259" key="9">
    <source>
        <dbReference type="Pfam" id="PF21082"/>
    </source>
</evidence>
<dbReference type="Gene3D" id="3.30.70.100">
    <property type="match status" value="1"/>
</dbReference>
<dbReference type="RefSeq" id="WP_317137685.1">
    <property type="nucleotide sequence ID" value="NZ_CP043875.1"/>
</dbReference>
<dbReference type="Gene3D" id="1.10.287.1260">
    <property type="match status" value="1"/>
</dbReference>
<dbReference type="InterPro" id="IPR023408">
    <property type="entry name" value="MscS_beta-dom_sf"/>
</dbReference>
<gene>
    <name evidence="10" type="ORF">F1737_05005</name>
</gene>